<dbReference type="eggNOG" id="COG0457">
    <property type="taxonomic scope" value="Bacteria"/>
</dbReference>
<dbReference type="InterPro" id="IPR011990">
    <property type="entry name" value="TPR-like_helical_dom_sf"/>
</dbReference>
<dbReference type="HOGENOM" id="CLU_422045_0_0_0"/>
<accession>Q029M5</accession>
<reference evidence="1" key="1">
    <citation type="submission" date="2006-10" db="EMBL/GenBank/DDBJ databases">
        <title>Complete sequence of Solibacter usitatus Ellin6076.</title>
        <authorList>
            <consortium name="US DOE Joint Genome Institute"/>
            <person name="Copeland A."/>
            <person name="Lucas S."/>
            <person name="Lapidus A."/>
            <person name="Barry K."/>
            <person name="Detter J.C."/>
            <person name="Glavina del Rio T."/>
            <person name="Hammon N."/>
            <person name="Israni S."/>
            <person name="Dalin E."/>
            <person name="Tice H."/>
            <person name="Pitluck S."/>
            <person name="Thompson L.S."/>
            <person name="Brettin T."/>
            <person name="Bruce D."/>
            <person name="Han C."/>
            <person name="Tapia R."/>
            <person name="Gilna P."/>
            <person name="Schmutz J."/>
            <person name="Larimer F."/>
            <person name="Land M."/>
            <person name="Hauser L."/>
            <person name="Kyrpides N."/>
            <person name="Mikhailova N."/>
            <person name="Janssen P.H."/>
            <person name="Kuske C.R."/>
            <person name="Richardson P."/>
        </authorList>
    </citation>
    <scope>NUCLEOTIDE SEQUENCE</scope>
    <source>
        <strain evidence="1">Ellin6076</strain>
    </source>
</reference>
<dbReference type="KEGG" id="sus:Acid_1257"/>
<dbReference type="EMBL" id="CP000473">
    <property type="protein sequence ID" value="ABJ82251.1"/>
    <property type="molecule type" value="Genomic_DNA"/>
</dbReference>
<dbReference type="AlphaFoldDB" id="Q029M5"/>
<protein>
    <submittedName>
        <fullName evidence="1">Tetratricopeptide TPR_4</fullName>
    </submittedName>
</protein>
<dbReference type="InParanoid" id="Q029M5"/>
<gene>
    <name evidence="1" type="ordered locus">Acid_1257</name>
</gene>
<sequence precursor="true">MGQCAAFAYLCCAAFGQASEVDPVQAKLAAISRARAEGRFAETVRLREEARRLLDVLPPDSPQFAGWTEMVAQVYNEAGWTARARGMLQAALDRTGTLGATIPARFQLLTAIATSWQENHNLPKAVEYLEKAVAASHFQHGNSGGEWNATRELYERLAALQQQLGHPNASAEWKRKLRDLAAQAGDRELARHFEQEEQFGQAAAIYRRALQHAATPQEASELLQNLAGALQLDEKFDEAIAAQRQAIARSEDREQATGARQVLAQILQQAGRAEEAEAVYQEILAGGSGDGQLPALAMYANFLASTKRGPQALAMLKSFEASGARTTAWGHTVLFSALANCSRSIGQDEEAAKYEALIRAKPAELVPQLAAMPSGDELFQQAESAAKAGRTGESFELAMQALDAIRRAENRDQIGWQIPAIAAAMTEKGGAGAAEQLYQSAISLAESWSEESIQPLLNLLSGRLTALIGDPKRRGEARSEVERYRELLIAAHGADSGMQEAALRVAIELGRPSVIPALDLVAFEETVNGGTSEPYAEALGALAGVHEGNQDWEAAAKVRRRIVQLGDLLYPANDAQRGQMRVDLALALANLGQFEEAEALTLEAISVGDGTRRTPGVSFEAALQQIRRMRATSQMRATSASLKPGRLPG</sequence>
<name>Q029M5_SOLUE</name>
<evidence type="ECO:0000313" key="1">
    <source>
        <dbReference type="EMBL" id="ABJ82251.1"/>
    </source>
</evidence>
<proteinExistence type="predicted"/>
<organism evidence="1">
    <name type="scientific">Solibacter usitatus (strain Ellin6076)</name>
    <dbReference type="NCBI Taxonomy" id="234267"/>
    <lineage>
        <taxon>Bacteria</taxon>
        <taxon>Pseudomonadati</taxon>
        <taxon>Acidobacteriota</taxon>
        <taxon>Terriglobia</taxon>
        <taxon>Bryobacterales</taxon>
        <taxon>Solibacteraceae</taxon>
        <taxon>Candidatus Solibacter</taxon>
    </lineage>
</organism>
<dbReference type="InterPro" id="IPR019734">
    <property type="entry name" value="TPR_rpt"/>
</dbReference>
<dbReference type="Gene3D" id="1.25.40.10">
    <property type="entry name" value="Tetratricopeptide repeat domain"/>
    <property type="match status" value="3"/>
</dbReference>
<dbReference type="SUPFAM" id="SSF48452">
    <property type="entry name" value="TPR-like"/>
    <property type="match status" value="2"/>
</dbReference>
<dbReference type="SMART" id="SM00028">
    <property type="entry name" value="TPR"/>
    <property type="match status" value="3"/>
</dbReference>